<protein>
    <submittedName>
        <fullName evidence="2">RNB domain-containing ribonuclease</fullName>
    </submittedName>
</protein>
<dbReference type="Pfam" id="PF18614">
    <property type="entry name" value="RNase_II_C_S1"/>
    <property type="match status" value="1"/>
</dbReference>
<dbReference type="SMART" id="SM00955">
    <property type="entry name" value="RNB"/>
    <property type="match status" value="1"/>
</dbReference>
<evidence type="ECO:0000259" key="1">
    <source>
        <dbReference type="SMART" id="SM00955"/>
    </source>
</evidence>
<dbReference type="PANTHER" id="PTHR23355">
    <property type="entry name" value="RIBONUCLEASE"/>
    <property type="match status" value="1"/>
</dbReference>
<name>A0A3N7HPK2_9BURK</name>
<feature type="domain" description="RNB" evidence="1">
    <location>
        <begin position="45"/>
        <end position="378"/>
    </location>
</feature>
<dbReference type="GO" id="GO:0006402">
    <property type="term" value="P:mRNA catabolic process"/>
    <property type="evidence" value="ECO:0007669"/>
    <property type="project" value="TreeGrafter"/>
</dbReference>
<dbReference type="PANTHER" id="PTHR23355:SF37">
    <property type="entry name" value="EXORIBONUCLEASE 2"/>
    <property type="match status" value="1"/>
</dbReference>
<gene>
    <name evidence="2" type="ORF">DZC73_18130</name>
</gene>
<sequence length="484" mass="52262">MHQDQLAHLAREAMLQRGLQPDFSDAALAQLAAITPPAAAPVDGLRDQRSLLWCSIDNDDSRDLDQLSVAVESPGGAVRILVAVADVSMLVPAGTPIDAHASANTTSVYTAARIFPMLPERLSTDLSSLNEEEDRLAMVIDMSIGTDGSVIDSDVYRALVRSHAKLAYNSVAAWLEGKAPPPARVSEVPGMDAQLKLQDRIAQGLKALRASRGSLQLSTPQARPVFEAGVLTDLRPDDKNRAKELISDFMIAANGVTARFLERRGFPSIRRVLHAPRRWERLVMLAAQHGVTLPAQPDALALDRFLAAQRQANPQDFAELSLTVVKLLGSGEYSVAAAGRGSEGHFGLAVSDYTHSTAPNRRFPDLVTQRLIKAALAGEPTPYTEEQLAAIAQHCTQQEDMAAKVERQIRKSAAAVLLMPRIGERFQAVVTGASARGTWIRISSPTAEGRVVRGFDGLDVGDRVPVTLLAVDVERGFIDFEASR</sequence>
<dbReference type="InterPro" id="IPR040596">
    <property type="entry name" value="RNase_II_C_S1"/>
</dbReference>
<proteinExistence type="predicted"/>
<dbReference type="AlphaFoldDB" id="A0A3N7HPK2"/>
<dbReference type="SUPFAM" id="SSF50249">
    <property type="entry name" value="Nucleic acid-binding proteins"/>
    <property type="match status" value="1"/>
</dbReference>
<evidence type="ECO:0000313" key="2">
    <source>
        <dbReference type="EMBL" id="RQP23046.1"/>
    </source>
</evidence>
<dbReference type="GO" id="GO:0005829">
    <property type="term" value="C:cytosol"/>
    <property type="evidence" value="ECO:0007669"/>
    <property type="project" value="TreeGrafter"/>
</dbReference>
<reference evidence="2 3" key="1">
    <citation type="submission" date="2018-08" db="EMBL/GenBank/DDBJ databases">
        <authorList>
            <person name="Khan S.A."/>
            <person name="Jeon C.O."/>
            <person name="Chun B.H."/>
            <person name="Jeong S.E."/>
        </authorList>
    </citation>
    <scope>NUCLEOTIDE SEQUENCE [LARGE SCALE GENOMIC DNA]</scope>
    <source>
        <strain evidence="2 3">S-16</strain>
    </source>
</reference>
<dbReference type="GO" id="GO:0004540">
    <property type="term" value="F:RNA nuclease activity"/>
    <property type="evidence" value="ECO:0007669"/>
    <property type="project" value="InterPro"/>
</dbReference>
<accession>A0A3N7HPK2</accession>
<dbReference type="Proteomes" id="UP000267464">
    <property type="component" value="Unassembled WGS sequence"/>
</dbReference>
<dbReference type="Pfam" id="PF00773">
    <property type="entry name" value="RNB"/>
    <property type="match status" value="1"/>
</dbReference>
<reference evidence="2 3" key="2">
    <citation type="submission" date="2018-12" db="EMBL/GenBank/DDBJ databases">
        <title>Rhizobacter gummiphilus sp. nov., a rubber-degrading bacterium isolated from the soil of a botanical garden in Japan.</title>
        <authorList>
            <person name="Shunsuke S.S."/>
        </authorList>
    </citation>
    <scope>NUCLEOTIDE SEQUENCE [LARGE SCALE GENOMIC DNA]</scope>
    <source>
        <strain evidence="2 3">S-16</strain>
    </source>
</reference>
<dbReference type="GO" id="GO:0003723">
    <property type="term" value="F:RNA binding"/>
    <property type="evidence" value="ECO:0007669"/>
    <property type="project" value="InterPro"/>
</dbReference>
<dbReference type="EMBL" id="QUSW01000005">
    <property type="protein sequence ID" value="RQP23046.1"/>
    <property type="molecule type" value="Genomic_DNA"/>
</dbReference>
<dbReference type="InterPro" id="IPR012340">
    <property type="entry name" value="NA-bd_OB-fold"/>
</dbReference>
<dbReference type="InterPro" id="IPR050180">
    <property type="entry name" value="RNR_Ribonuclease"/>
</dbReference>
<keyword evidence="3" id="KW-1185">Reference proteome</keyword>
<evidence type="ECO:0000313" key="3">
    <source>
        <dbReference type="Proteomes" id="UP000267464"/>
    </source>
</evidence>
<dbReference type="InterPro" id="IPR001900">
    <property type="entry name" value="RNase_II/R"/>
</dbReference>
<organism evidence="2 3">
    <name type="scientific">Piscinibacter terrae</name>
    <dbReference type="NCBI Taxonomy" id="2496871"/>
    <lineage>
        <taxon>Bacteria</taxon>
        <taxon>Pseudomonadati</taxon>
        <taxon>Pseudomonadota</taxon>
        <taxon>Betaproteobacteria</taxon>
        <taxon>Burkholderiales</taxon>
        <taxon>Sphaerotilaceae</taxon>
        <taxon>Piscinibacter</taxon>
    </lineage>
</organism>
<dbReference type="OrthoDB" id="9764149at2"/>
<comment type="caution">
    <text evidence="2">The sequence shown here is derived from an EMBL/GenBank/DDBJ whole genome shotgun (WGS) entry which is preliminary data.</text>
</comment>